<evidence type="ECO:0000256" key="1">
    <source>
        <dbReference type="SAM" id="MobiDB-lite"/>
    </source>
</evidence>
<feature type="signal peptide" evidence="2">
    <location>
        <begin position="1"/>
        <end position="26"/>
    </location>
</feature>
<evidence type="ECO:0000256" key="2">
    <source>
        <dbReference type="SAM" id="SignalP"/>
    </source>
</evidence>
<protein>
    <recommendedName>
        <fullName evidence="5">Secreted protein</fullName>
    </recommendedName>
</protein>
<reference evidence="3 4" key="1">
    <citation type="submission" date="2015-09" db="EMBL/GenBank/DDBJ databases">
        <title>Sorangium comparison.</title>
        <authorList>
            <person name="Zaburannyi N."/>
            <person name="Bunk B."/>
            <person name="Overmann J."/>
            <person name="Mueller R."/>
        </authorList>
    </citation>
    <scope>NUCLEOTIDE SEQUENCE [LARGE SCALE GENOMIC DNA]</scope>
    <source>
        <strain evidence="3 4">So ceGT47</strain>
    </source>
</reference>
<organism evidence="3 4">
    <name type="scientific">Sorangium cellulosum</name>
    <name type="common">Polyangium cellulosum</name>
    <dbReference type="NCBI Taxonomy" id="56"/>
    <lineage>
        <taxon>Bacteria</taxon>
        <taxon>Pseudomonadati</taxon>
        <taxon>Myxococcota</taxon>
        <taxon>Polyangia</taxon>
        <taxon>Polyangiales</taxon>
        <taxon>Polyangiaceae</taxon>
        <taxon>Sorangium</taxon>
    </lineage>
</organism>
<gene>
    <name evidence="3" type="ORF">SOCEGT47_013910</name>
</gene>
<keyword evidence="2" id="KW-0732">Signal</keyword>
<name>A0A4P2PVT0_SORCE</name>
<evidence type="ECO:0000313" key="3">
    <source>
        <dbReference type="EMBL" id="AUX20915.1"/>
    </source>
</evidence>
<sequence>MSGTTRALVLCGCACALLVVPAPARAFELSGGVSVGGLQIGTGPRLALSPFGGLLWRWERDFLLEVHNMSSVVPGARAGVYDRTAASLVYAWKTGKVSLGPSFSIYAMPVCGIKSCNRVVGVAPGGHAQTDWYFSEPLGVSVSANLDWAGGNSRVLHGDLVAMITAGPVWRFGEDLKLTESLLSCFSVLWVATTMSANAGSPARRRAVPAVASSTRQGPGASGVCR</sequence>
<proteinExistence type="predicted"/>
<feature type="chain" id="PRO_5020709137" description="Secreted protein" evidence="2">
    <location>
        <begin position="27"/>
        <end position="226"/>
    </location>
</feature>
<dbReference type="AlphaFoldDB" id="A0A4P2PVT0"/>
<dbReference type="Proteomes" id="UP000295781">
    <property type="component" value="Chromosome"/>
</dbReference>
<evidence type="ECO:0008006" key="5">
    <source>
        <dbReference type="Google" id="ProtNLM"/>
    </source>
</evidence>
<dbReference type="EMBL" id="CP012670">
    <property type="protein sequence ID" value="AUX20915.1"/>
    <property type="molecule type" value="Genomic_DNA"/>
</dbReference>
<evidence type="ECO:0000313" key="4">
    <source>
        <dbReference type="Proteomes" id="UP000295781"/>
    </source>
</evidence>
<feature type="region of interest" description="Disordered" evidence="1">
    <location>
        <begin position="206"/>
        <end position="226"/>
    </location>
</feature>
<accession>A0A4P2PVT0</accession>